<reference evidence="2 3" key="1">
    <citation type="submission" date="2019-06" db="EMBL/GenBank/DDBJ databases">
        <title>Genome Sequence of the Brown Rot Fungal Pathogen Monilinia laxa.</title>
        <authorList>
            <person name="De Miccolis Angelini R.M."/>
            <person name="Landi L."/>
            <person name="Abate D."/>
            <person name="Pollastro S."/>
            <person name="Romanazzi G."/>
            <person name="Faretra F."/>
        </authorList>
    </citation>
    <scope>NUCLEOTIDE SEQUENCE [LARGE SCALE GENOMIC DNA]</scope>
    <source>
        <strain evidence="2 3">Mlax316</strain>
    </source>
</reference>
<keyword evidence="3" id="KW-1185">Reference proteome</keyword>
<dbReference type="EMBL" id="VIGI01000006">
    <property type="protein sequence ID" value="KAB8298884.1"/>
    <property type="molecule type" value="Genomic_DNA"/>
</dbReference>
<comment type="caution">
    <text evidence="2">The sequence shown here is derived from an EMBL/GenBank/DDBJ whole genome shotgun (WGS) entry which is preliminary data.</text>
</comment>
<feature type="region of interest" description="Disordered" evidence="1">
    <location>
        <begin position="41"/>
        <end position="68"/>
    </location>
</feature>
<sequence>MKPRTWVRMEMSGLFDLQVHGVVNMFGMNRVVNASLKNKKNESGIDRTDVKKKMGKRTGDSGVRMSMR</sequence>
<protein>
    <submittedName>
        <fullName evidence="2">Uncharacterized protein</fullName>
    </submittedName>
</protein>
<feature type="compositionally biased region" description="Basic and acidic residues" evidence="1">
    <location>
        <begin position="41"/>
        <end position="52"/>
    </location>
</feature>
<dbReference type="Proteomes" id="UP000326757">
    <property type="component" value="Unassembled WGS sequence"/>
</dbReference>
<accession>A0A5N6K841</accession>
<proteinExistence type="predicted"/>
<name>A0A5N6K841_MONLA</name>
<evidence type="ECO:0000313" key="3">
    <source>
        <dbReference type="Proteomes" id="UP000326757"/>
    </source>
</evidence>
<dbReference type="AlphaFoldDB" id="A0A5N6K841"/>
<evidence type="ECO:0000313" key="2">
    <source>
        <dbReference type="EMBL" id="KAB8298884.1"/>
    </source>
</evidence>
<organism evidence="2 3">
    <name type="scientific">Monilinia laxa</name>
    <name type="common">Brown rot fungus</name>
    <name type="synonym">Sclerotinia laxa</name>
    <dbReference type="NCBI Taxonomy" id="61186"/>
    <lineage>
        <taxon>Eukaryota</taxon>
        <taxon>Fungi</taxon>
        <taxon>Dikarya</taxon>
        <taxon>Ascomycota</taxon>
        <taxon>Pezizomycotina</taxon>
        <taxon>Leotiomycetes</taxon>
        <taxon>Helotiales</taxon>
        <taxon>Sclerotiniaceae</taxon>
        <taxon>Monilinia</taxon>
    </lineage>
</organism>
<evidence type="ECO:0000256" key="1">
    <source>
        <dbReference type="SAM" id="MobiDB-lite"/>
    </source>
</evidence>
<gene>
    <name evidence="2" type="ORF">EYC80_001042</name>
</gene>